<protein>
    <recommendedName>
        <fullName evidence="2">Tankyrase 1-binding protein C-terminal domain-containing protein</fullName>
    </recommendedName>
</protein>
<feature type="domain" description="Tankyrase 1-binding protein C-terminal" evidence="2">
    <location>
        <begin position="147"/>
        <end position="291"/>
    </location>
</feature>
<dbReference type="InterPro" id="IPR032764">
    <property type="entry name" value="Tankyrase-bd_C"/>
</dbReference>
<proteinExistence type="predicted"/>
<feature type="compositionally biased region" description="Polar residues" evidence="1">
    <location>
        <begin position="117"/>
        <end position="127"/>
    </location>
</feature>
<feature type="compositionally biased region" description="Basic residues" evidence="1">
    <location>
        <begin position="173"/>
        <end position="186"/>
    </location>
</feature>
<dbReference type="Proteomes" id="UP000830375">
    <property type="component" value="Unassembled WGS sequence"/>
</dbReference>
<evidence type="ECO:0000313" key="4">
    <source>
        <dbReference type="Proteomes" id="UP000830375"/>
    </source>
</evidence>
<gene>
    <name evidence="3" type="ORF">H4Q32_003368</name>
</gene>
<keyword evidence="4" id="KW-1185">Reference proteome</keyword>
<dbReference type="PANTHER" id="PTHR22042:SF3">
    <property type="entry name" value="RIKEN CDNA 2900026A02 GENE"/>
    <property type="match status" value="1"/>
</dbReference>
<feature type="region of interest" description="Disordered" evidence="1">
    <location>
        <begin position="47"/>
        <end position="291"/>
    </location>
</feature>
<evidence type="ECO:0000313" key="3">
    <source>
        <dbReference type="EMBL" id="KAI2665028.1"/>
    </source>
</evidence>
<dbReference type="SMART" id="SM01319">
    <property type="entry name" value="Tankyrase_bdg_C"/>
    <property type="match status" value="1"/>
</dbReference>
<organism evidence="3 4">
    <name type="scientific">Labeo rohita</name>
    <name type="common">Indian major carp</name>
    <name type="synonym">Cyprinus rohita</name>
    <dbReference type="NCBI Taxonomy" id="84645"/>
    <lineage>
        <taxon>Eukaryota</taxon>
        <taxon>Metazoa</taxon>
        <taxon>Chordata</taxon>
        <taxon>Craniata</taxon>
        <taxon>Vertebrata</taxon>
        <taxon>Euteleostomi</taxon>
        <taxon>Actinopterygii</taxon>
        <taxon>Neopterygii</taxon>
        <taxon>Teleostei</taxon>
        <taxon>Ostariophysi</taxon>
        <taxon>Cypriniformes</taxon>
        <taxon>Cyprinidae</taxon>
        <taxon>Labeoninae</taxon>
        <taxon>Labeonini</taxon>
        <taxon>Labeo</taxon>
    </lineage>
</organism>
<dbReference type="EMBL" id="JACTAM010000005">
    <property type="protein sequence ID" value="KAI2665028.1"/>
    <property type="molecule type" value="Genomic_DNA"/>
</dbReference>
<dbReference type="Pfam" id="PF15327">
    <property type="entry name" value="Tankyrase_bdg_C"/>
    <property type="match status" value="1"/>
</dbReference>
<evidence type="ECO:0000259" key="2">
    <source>
        <dbReference type="SMART" id="SM01319"/>
    </source>
</evidence>
<name>A0ABQ8MQA4_LABRO</name>
<feature type="compositionally biased region" description="Low complexity" evidence="1">
    <location>
        <begin position="47"/>
        <end position="61"/>
    </location>
</feature>
<dbReference type="InterPro" id="IPR040006">
    <property type="entry name" value="TNKS1BP1-like"/>
</dbReference>
<dbReference type="PANTHER" id="PTHR22042">
    <property type="entry name" value="TANKYRASE 1 BINDING PROTEIN"/>
    <property type="match status" value="1"/>
</dbReference>
<sequence length="291" mass="32213">MRRSLQEAVELMSGALEREEVIKEEEDEQAGRFERAISPLRSFASRGRQSLRNLSQQSRQRFSLRKRVTAANSNNGQLKDGEPEEDQAAEQDTENPFGETDDQSENNDTVDDDPTQIRINQALQRLNQVRRRNTSSDSDTADVPVQEEPEPLPSAAPLLDSSVFRSKVDLAKKRSIKRSRPSRSVRQRGALPALTEGTQPDWTFCDSTEPKDQCSSGAGSESEEEPSRDVTSSPAPSQPKRAQLKRRSGVVETESPTEAQTPPSVPARSPRTPNRTLGPRVLPPVDAKDSG</sequence>
<accession>A0ABQ8MQA4</accession>
<feature type="compositionally biased region" description="Low complexity" evidence="1">
    <location>
        <begin position="153"/>
        <end position="162"/>
    </location>
</feature>
<feature type="compositionally biased region" description="Acidic residues" evidence="1">
    <location>
        <begin position="82"/>
        <end position="114"/>
    </location>
</feature>
<reference evidence="3 4" key="1">
    <citation type="submission" date="2022-01" db="EMBL/GenBank/DDBJ databases">
        <title>A high-quality chromosome-level genome assembly of rohu carp, Labeo rohita.</title>
        <authorList>
            <person name="Arick M.A. II"/>
            <person name="Hsu C.-Y."/>
            <person name="Magbanua Z."/>
            <person name="Pechanova O."/>
            <person name="Grover C."/>
            <person name="Miller E."/>
            <person name="Thrash A."/>
            <person name="Ezzel L."/>
            <person name="Alam S."/>
            <person name="Benzie J."/>
            <person name="Hamilton M."/>
            <person name="Karsi A."/>
            <person name="Lawrence M.L."/>
            <person name="Peterson D.G."/>
        </authorList>
    </citation>
    <scope>NUCLEOTIDE SEQUENCE [LARGE SCALE GENOMIC DNA]</scope>
    <source>
        <strain evidence="4">BAU-BD-2019</strain>
        <tissue evidence="3">Blood</tissue>
    </source>
</reference>
<comment type="caution">
    <text evidence="3">The sequence shown here is derived from an EMBL/GenBank/DDBJ whole genome shotgun (WGS) entry which is preliminary data.</text>
</comment>
<evidence type="ECO:0000256" key="1">
    <source>
        <dbReference type="SAM" id="MobiDB-lite"/>
    </source>
</evidence>